<sequence length="114" mass="12962">MAGVALKPVGIGKKRHKTGLKSKFDDNDDSWWRGKTIEVRGFNASFCEMMWVDQQNKLAKQRQASKNSAAGGKICRSLICPIKAIFQRGRRHLMVRKAIRKQNGFGLRRWSTTA</sequence>
<gene>
    <name evidence="1" type="ORF">INT80_06765</name>
</gene>
<dbReference type="EMBL" id="JADION010000015">
    <property type="protein sequence ID" value="MBF4102597.1"/>
    <property type="molecule type" value="Genomic_DNA"/>
</dbReference>
<protein>
    <submittedName>
        <fullName evidence="1">Uncharacterized protein</fullName>
    </submittedName>
</protein>
<proteinExistence type="predicted"/>
<name>A0A930URE7_9PAST</name>
<comment type="caution">
    <text evidence="1">The sequence shown here is derived from an EMBL/GenBank/DDBJ whole genome shotgun (WGS) entry which is preliminary data.</text>
</comment>
<accession>A0A930URE7</accession>
<reference evidence="1" key="1">
    <citation type="submission" date="2020-11" db="EMBL/GenBank/DDBJ databases">
        <title>Gallibacterium anatis 1637, full genome, WGS.</title>
        <authorList>
            <person name="Laishevtcev A.I."/>
            <person name="Yakimova E.A."/>
            <person name="Petkovich D."/>
            <person name="Stepanova T.V."/>
            <person name="Kalendr R.S."/>
            <person name="Rubalsky E.O."/>
            <person name="Zulkarneev E.R."/>
            <person name="Aleshkin A.V."/>
        </authorList>
    </citation>
    <scope>NUCLEOTIDE SEQUENCE</scope>
    <source>
        <strain evidence="1">1637</strain>
    </source>
</reference>
<evidence type="ECO:0000313" key="1">
    <source>
        <dbReference type="EMBL" id="MBF4102597.1"/>
    </source>
</evidence>
<dbReference type="AlphaFoldDB" id="A0A930URE7"/>
<organism evidence="1">
    <name type="scientific">Gallibacterium anatis</name>
    <dbReference type="NCBI Taxonomy" id="750"/>
    <lineage>
        <taxon>Bacteria</taxon>
        <taxon>Pseudomonadati</taxon>
        <taxon>Pseudomonadota</taxon>
        <taxon>Gammaproteobacteria</taxon>
        <taxon>Pasteurellales</taxon>
        <taxon>Pasteurellaceae</taxon>
        <taxon>Gallibacterium</taxon>
    </lineage>
</organism>